<dbReference type="Proteomes" id="UP001597252">
    <property type="component" value="Unassembled WGS sequence"/>
</dbReference>
<protein>
    <submittedName>
        <fullName evidence="5">Mandelate racemase/muconate lactonizing enzyme family protein</fullName>
    </submittedName>
</protein>
<dbReference type="SMART" id="SM00922">
    <property type="entry name" value="MR_MLE"/>
    <property type="match status" value="1"/>
</dbReference>
<evidence type="ECO:0000256" key="1">
    <source>
        <dbReference type="ARBA" id="ARBA00001946"/>
    </source>
</evidence>
<dbReference type="Pfam" id="PF13378">
    <property type="entry name" value="MR_MLE_C"/>
    <property type="match status" value="1"/>
</dbReference>
<feature type="domain" description="Mandelate racemase/muconate lactonizing enzyme C-terminal" evidence="4">
    <location>
        <begin position="149"/>
        <end position="263"/>
    </location>
</feature>
<organism evidence="5 6">
    <name type="scientific">Lacticaseibacillus baoqingensis</name>
    <dbReference type="NCBI Taxonomy" id="2486013"/>
    <lineage>
        <taxon>Bacteria</taxon>
        <taxon>Bacillati</taxon>
        <taxon>Bacillota</taxon>
        <taxon>Bacilli</taxon>
        <taxon>Lactobacillales</taxon>
        <taxon>Lactobacillaceae</taxon>
        <taxon>Lacticaseibacillus</taxon>
    </lineage>
</organism>
<dbReference type="CDD" id="cd03316">
    <property type="entry name" value="MR_like"/>
    <property type="match status" value="1"/>
</dbReference>
<dbReference type="Gene3D" id="3.20.20.120">
    <property type="entry name" value="Enolase-like C-terminal domain"/>
    <property type="match status" value="1"/>
</dbReference>
<dbReference type="InterPro" id="IPR036849">
    <property type="entry name" value="Enolase-like_C_sf"/>
</dbReference>
<dbReference type="SUPFAM" id="SSF51604">
    <property type="entry name" value="Enolase C-terminal domain-like"/>
    <property type="match status" value="1"/>
</dbReference>
<accession>A0ABW4E3I3</accession>
<dbReference type="PANTHER" id="PTHR13794">
    <property type="entry name" value="ENOLASE SUPERFAMILY, MANDELATE RACEMASE"/>
    <property type="match status" value="1"/>
</dbReference>
<sequence>MKITSVDLFELKFQYDDKDVISDALSTSAGRQGLLIKISADNGQYGVGEAWSYGNPTRVQRAIIEDQLAPMLIGQDPTDIEQLFQTMYWRTIAHGRRGIEMGAISGVDIALWDLLGKIANLPIYKLLGGHSNVIPAYACGGFYAKDKGMDGLRNEIQGWIDDGYQVFKIKVGRNNDNGALPIKYVANQANSIGLDEDLKRVELLRQMVGDKKIIIDFNASWDAMTMKLAAPRLQAARVDVIEEPFQFEDVQAYRELKQYLPNTQVMGFETEQNEFNFKHFIENGTVDIVEPDVGWCGGISTVKKIAPVAETNFKAVSMHSFGSAVHFAASLQLAAAMPNVFPIESETNFNPLRSDILQSPFTTDEHMNFILSDRPGLGIDIDWDKVAKYQKA</sequence>
<dbReference type="Pfam" id="PF02746">
    <property type="entry name" value="MR_MLE_N"/>
    <property type="match status" value="1"/>
</dbReference>
<evidence type="ECO:0000256" key="3">
    <source>
        <dbReference type="ARBA" id="ARBA00022842"/>
    </source>
</evidence>
<keyword evidence="3" id="KW-0460">Magnesium</keyword>
<dbReference type="Gene3D" id="3.30.390.10">
    <property type="entry name" value="Enolase-like, N-terminal domain"/>
    <property type="match status" value="1"/>
</dbReference>
<evidence type="ECO:0000256" key="2">
    <source>
        <dbReference type="ARBA" id="ARBA00022723"/>
    </source>
</evidence>
<dbReference type="InterPro" id="IPR029065">
    <property type="entry name" value="Enolase_C-like"/>
</dbReference>
<keyword evidence="6" id="KW-1185">Reference proteome</keyword>
<reference evidence="6" key="1">
    <citation type="journal article" date="2019" name="Int. J. Syst. Evol. Microbiol.">
        <title>The Global Catalogue of Microorganisms (GCM) 10K type strain sequencing project: providing services to taxonomists for standard genome sequencing and annotation.</title>
        <authorList>
            <consortium name="The Broad Institute Genomics Platform"/>
            <consortium name="The Broad Institute Genome Sequencing Center for Infectious Disease"/>
            <person name="Wu L."/>
            <person name="Ma J."/>
        </authorList>
    </citation>
    <scope>NUCLEOTIDE SEQUENCE [LARGE SCALE GENOMIC DNA]</scope>
    <source>
        <strain evidence="6">CCM 8903</strain>
    </source>
</reference>
<comment type="cofactor">
    <cofactor evidence="1">
        <name>Mg(2+)</name>
        <dbReference type="ChEBI" id="CHEBI:18420"/>
    </cofactor>
</comment>
<proteinExistence type="predicted"/>
<dbReference type="EMBL" id="JBHTON010000009">
    <property type="protein sequence ID" value="MFD1484472.1"/>
    <property type="molecule type" value="Genomic_DNA"/>
</dbReference>
<keyword evidence="2" id="KW-0479">Metal-binding</keyword>
<dbReference type="SFLD" id="SFLDS00001">
    <property type="entry name" value="Enolase"/>
    <property type="match status" value="1"/>
</dbReference>
<evidence type="ECO:0000259" key="4">
    <source>
        <dbReference type="SMART" id="SM00922"/>
    </source>
</evidence>
<dbReference type="SUPFAM" id="SSF54826">
    <property type="entry name" value="Enolase N-terminal domain-like"/>
    <property type="match status" value="1"/>
</dbReference>
<dbReference type="InterPro" id="IPR046945">
    <property type="entry name" value="RHMD-like"/>
</dbReference>
<comment type="caution">
    <text evidence="5">The sequence shown here is derived from an EMBL/GenBank/DDBJ whole genome shotgun (WGS) entry which is preliminary data.</text>
</comment>
<dbReference type="InterPro" id="IPR013342">
    <property type="entry name" value="Mandelate_racemase_C"/>
</dbReference>
<name>A0ABW4E3I3_9LACO</name>
<gene>
    <name evidence="5" type="ORF">ACFQ5J_04400</name>
</gene>
<dbReference type="InterPro" id="IPR018110">
    <property type="entry name" value="Mandel_Rmase/mucon_lact_enz_CS"/>
</dbReference>
<dbReference type="SFLD" id="SFLDG00179">
    <property type="entry name" value="mandelate_racemase"/>
    <property type="match status" value="1"/>
</dbReference>
<dbReference type="InterPro" id="IPR013341">
    <property type="entry name" value="Mandelate_racemase_N_dom"/>
</dbReference>
<evidence type="ECO:0000313" key="5">
    <source>
        <dbReference type="EMBL" id="MFD1484472.1"/>
    </source>
</evidence>
<dbReference type="PANTHER" id="PTHR13794:SF58">
    <property type="entry name" value="MITOCHONDRIAL ENOLASE SUPERFAMILY MEMBER 1"/>
    <property type="match status" value="1"/>
</dbReference>
<dbReference type="RefSeq" id="WP_125752513.1">
    <property type="nucleotide sequence ID" value="NZ_JBHTON010000009.1"/>
</dbReference>
<evidence type="ECO:0000313" key="6">
    <source>
        <dbReference type="Proteomes" id="UP001597252"/>
    </source>
</evidence>
<dbReference type="PROSITE" id="PS00908">
    <property type="entry name" value="MR_MLE_1"/>
    <property type="match status" value="1"/>
</dbReference>
<dbReference type="InterPro" id="IPR029017">
    <property type="entry name" value="Enolase-like_N"/>
</dbReference>